<dbReference type="RefSeq" id="WP_182621544.1">
    <property type="nucleotide sequence ID" value="NZ_JACIUV010000002.1"/>
</dbReference>
<dbReference type="PROSITE" id="PS50110">
    <property type="entry name" value="RESPONSE_REGULATORY"/>
    <property type="match status" value="1"/>
</dbReference>
<dbReference type="CDD" id="cd17546">
    <property type="entry name" value="REC_hyHK_CKI1_RcsC-like"/>
    <property type="match status" value="1"/>
</dbReference>
<evidence type="ECO:0000313" key="4">
    <source>
        <dbReference type="EMBL" id="MBB1116180.1"/>
    </source>
</evidence>
<evidence type="ECO:0000259" key="3">
    <source>
        <dbReference type="PROSITE" id="PS50110"/>
    </source>
</evidence>
<evidence type="ECO:0000256" key="1">
    <source>
        <dbReference type="ARBA" id="ARBA00022553"/>
    </source>
</evidence>
<gene>
    <name evidence="4" type="ORF">H4O09_03730</name>
</gene>
<accession>A0A7W3YU51</accession>
<dbReference type="AlphaFoldDB" id="A0A7W3YU51"/>
<dbReference type="InterPro" id="IPR011006">
    <property type="entry name" value="CheY-like_superfamily"/>
</dbReference>
<dbReference type="EMBL" id="JACIUV010000002">
    <property type="protein sequence ID" value="MBB1116180.1"/>
    <property type="molecule type" value="Genomic_DNA"/>
</dbReference>
<sequence length="126" mass="13765">MTTTLDPILVVDDNPELLDLIQILISNAGYQAVTTQHSTQALELAKTRHFSALFTDLVMPVLDGHALIQAIRQTDGHHNLPVVVLSGIAIAEQKSSQPWIHHLQKPFSLAQFNAALGQVMATPQAR</sequence>
<comment type="caution">
    <text evidence="4">The sequence shown here is derived from an EMBL/GenBank/DDBJ whole genome shotgun (WGS) entry which is preliminary data.</text>
</comment>
<keyword evidence="1 2" id="KW-0597">Phosphoprotein</keyword>
<dbReference type="Pfam" id="PF00072">
    <property type="entry name" value="Response_reg"/>
    <property type="match status" value="1"/>
</dbReference>
<protein>
    <submittedName>
        <fullName evidence="4">Response regulator</fullName>
    </submittedName>
</protein>
<proteinExistence type="predicted"/>
<dbReference type="SUPFAM" id="SSF52172">
    <property type="entry name" value="CheY-like"/>
    <property type="match status" value="1"/>
</dbReference>
<dbReference type="GO" id="GO:0000160">
    <property type="term" value="P:phosphorelay signal transduction system"/>
    <property type="evidence" value="ECO:0007669"/>
    <property type="project" value="InterPro"/>
</dbReference>
<evidence type="ECO:0000313" key="5">
    <source>
        <dbReference type="Proteomes" id="UP000550609"/>
    </source>
</evidence>
<organism evidence="4 5">
    <name type="scientific">Stenotrophomonas koreensis</name>
    <dbReference type="NCBI Taxonomy" id="266128"/>
    <lineage>
        <taxon>Bacteria</taxon>
        <taxon>Pseudomonadati</taxon>
        <taxon>Pseudomonadota</taxon>
        <taxon>Gammaproteobacteria</taxon>
        <taxon>Lysobacterales</taxon>
        <taxon>Lysobacteraceae</taxon>
        <taxon>Stenotrophomonas</taxon>
    </lineage>
</organism>
<feature type="domain" description="Response regulatory" evidence="3">
    <location>
        <begin position="7"/>
        <end position="120"/>
    </location>
</feature>
<reference evidence="4 5" key="1">
    <citation type="submission" date="2020-08" db="EMBL/GenBank/DDBJ databases">
        <title>Stenotrophomonas sp. W1S232.</title>
        <authorList>
            <person name="Deng Y."/>
        </authorList>
    </citation>
    <scope>NUCLEOTIDE SEQUENCE [LARGE SCALE GENOMIC DNA]</scope>
    <source>
        <strain evidence="4 5">W1S232</strain>
    </source>
</reference>
<evidence type="ECO:0000256" key="2">
    <source>
        <dbReference type="PROSITE-ProRule" id="PRU00169"/>
    </source>
</evidence>
<dbReference type="SMART" id="SM00448">
    <property type="entry name" value="REC"/>
    <property type="match status" value="1"/>
</dbReference>
<dbReference type="PANTHER" id="PTHR44591:SF21">
    <property type="entry name" value="TWO-COMPONENT RESPONSE REGULATOR"/>
    <property type="match status" value="1"/>
</dbReference>
<name>A0A7W3YU51_9GAMM</name>
<dbReference type="Proteomes" id="UP000550609">
    <property type="component" value="Unassembled WGS sequence"/>
</dbReference>
<dbReference type="InterPro" id="IPR050595">
    <property type="entry name" value="Bact_response_regulator"/>
</dbReference>
<dbReference type="Gene3D" id="3.40.50.2300">
    <property type="match status" value="1"/>
</dbReference>
<dbReference type="InterPro" id="IPR001789">
    <property type="entry name" value="Sig_transdc_resp-reg_receiver"/>
</dbReference>
<feature type="modified residue" description="4-aspartylphosphate" evidence="2">
    <location>
        <position position="56"/>
    </location>
</feature>
<dbReference type="PANTHER" id="PTHR44591">
    <property type="entry name" value="STRESS RESPONSE REGULATOR PROTEIN 1"/>
    <property type="match status" value="1"/>
</dbReference>